<evidence type="ECO:0000256" key="1">
    <source>
        <dbReference type="SAM" id="MobiDB-lite"/>
    </source>
</evidence>
<dbReference type="AlphaFoldDB" id="A0A165G8F2"/>
<evidence type="ECO:0000256" key="2">
    <source>
        <dbReference type="SAM" id="Phobius"/>
    </source>
</evidence>
<evidence type="ECO:0000313" key="3">
    <source>
        <dbReference type="EMBL" id="KZV90137.1"/>
    </source>
</evidence>
<evidence type="ECO:0000313" key="4">
    <source>
        <dbReference type="Proteomes" id="UP000077266"/>
    </source>
</evidence>
<keyword evidence="2" id="KW-1133">Transmembrane helix</keyword>
<keyword evidence="4" id="KW-1185">Reference proteome</keyword>
<keyword evidence="2" id="KW-0472">Membrane</keyword>
<accession>A0A165G8F2</accession>
<organism evidence="3 4">
    <name type="scientific">Exidia glandulosa HHB12029</name>
    <dbReference type="NCBI Taxonomy" id="1314781"/>
    <lineage>
        <taxon>Eukaryota</taxon>
        <taxon>Fungi</taxon>
        <taxon>Dikarya</taxon>
        <taxon>Basidiomycota</taxon>
        <taxon>Agaricomycotina</taxon>
        <taxon>Agaricomycetes</taxon>
        <taxon>Auriculariales</taxon>
        <taxon>Exidiaceae</taxon>
        <taxon>Exidia</taxon>
    </lineage>
</organism>
<dbReference type="Proteomes" id="UP000077266">
    <property type="component" value="Unassembled WGS sequence"/>
</dbReference>
<keyword evidence="2" id="KW-0812">Transmembrane</keyword>
<name>A0A165G8F2_EXIGL</name>
<feature type="compositionally biased region" description="Polar residues" evidence="1">
    <location>
        <begin position="71"/>
        <end position="88"/>
    </location>
</feature>
<dbReference type="InParanoid" id="A0A165G8F2"/>
<feature type="transmembrane region" description="Helical" evidence="2">
    <location>
        <begin position="236"/>
        <end position="254"/>
    </location>
</feature>
<protein>
    <submittedName>
        <fullName evidence="3">Uncharacterized protein</fullName>
    </submittedName>
</protein>
<dbReference type="EMBL" id="KV426055">
    <property type="protein sequence ID" value="KZV90137.1"/>
    <property type="molecule type" value="Genomic_DNA"/>
</dbReference>
<feature type="region of interest" description="Disordered" evidence="1">
    <location>
        <begin position="71"/>
        <end position="103"/>
    </location>
</feature>
<reference evidence="3 4" key="1">
    <citation type="journal article" date="2016" name="Mol. Biol. Evol.">
        <title>Comparative Genomics of Early-Diverging Mushroom-Forming Fungi Provides Insights into the Origins of Lignocellulose Decay Capabilities.</title>
        <authorList>
            <person name="Nagy L.G."/>
            <person name="Riley R."/>
            <person name="Tritt A."/>
            <person name="Adam C."/>
            <person name="Daum C."/>
            <person name="Floudas D."/>
            <person name="Sun H."/>
            <person name="Yadav J.S."/>
            <person name="Pangilinan J."/>
            <person name="Larsson K.H."/>
            <person name="Matsuura K."/>
            <person name="Barry K."/>
            <person name="Labutti K."/>
            <person name="Kuo R."/>
            <person name="Ohm R.A."/>
            <person name="Bhattacharya S.S."/>
            <person name="Shirouzu T."/>
            <person name="Yoshinaga Y."/>
            <person name="Martin F.M."/>
            <person name="Grigoriev I.V."/>
            <person name="Hibbett D.S."/>
        </authorList>
    </citation>
    <scope>NUCLEOTIDE SEQUENCE [LARGE SCALE GENOMIC DNA]</scope>
    <source>
        <strain evidence="3 4">HHB12029</strain>
    </source>
</reference>
<feature type="compositionally biased region" description="Low complexity" evidence="1">
    <location>
        <begin position="93"/>
        <end position="103"/>
    </location>
</feature>
<proteinExistence type="predicted"/>
<gene>
    <name evidence="3" type="ORF">EXIGLDRAFT_694955</name>
</gene>
<sequence>MATPSSPAPTPTTTLENKPTPVVFSALAITERKIASNKRVSGLLRPLGVPVTADHAGPKILAGNLVTKLVQSPTTPRNASSASTSSNDPKTPKMPATATTTAKQVLRPDTLEGVVSSGASDVALPAQAKDDEREIAQDDATKVAEKRNTVELSAEVDAKNKQILELRKRLDEANEALQAGPVSTVHELRGKYAGSQIQSDELLVENAGLQECLARDEQAAKGVWKPTEAGRTIHTVLLGLTNVLMVVLIVVVILK</sequence>